<protein>
    <recommendedName>
        <fullName evidence="3">Multidrug export protein MepA</fullName>
    </recommendedName>
</protein>
<dbReference type="PANTHER" id="PTHR43823:SF3">
    <property type="entry name" value="MULTIDRUG EXPORT PROTEIN MEPA"/>
    <property type="match status" value="1"/>
</dbReference>
<gene>
    <name evidence="11" type="ORF">prwr041_02840</name>
</gene>
<evidence type="ECO:0000256" key="1">
    <source>
        <dbReference type="ARBA" id="ARBA00004651"/>
    </source>
</evidence>
<keyword evidence="9" id="KW-0046">Antibiotic resistance</keyword>
<evidence type="ECO:0000256" key="10">
    <source>
        <dbReference type="SAM" id="Phobius"/>
    </source>
</evidence>
<evidence type="ECO:0000256" key="3">
    <source>
        <dbReference type="ARBA" id="ARBA00022106"/>
    </source>
</evidence>
<feature type="transmembrane region" description="Helical" evidence="10">
    <location>
        <begin position="275"/>
        <end position="296"/>
    </location>
</feature>
<feature type="transmembrane region" description="Helical" evidence="10">
    <location>
        <begin position="20"/>
        <end position="39"/>
    </location>
</feature>
<organism evidence="11 12">
    <name type="scientific">Prevotella herbatica</name>
    <dbReference type="NCBI Taxonomy" id="2801997"/>
    <lineage>
        <taxon>Bacteria</taxon>
        <taxon>Pseudomonadati</taxon>
        <taxon>Bacteroidota</taxon>
        <taxon>Bacteroidia</taxon>
        <taxon>Bacteroidales</taxon>
        <taxon>Prevotellaceae</taxon>
        <taxon>Prevotella</taxon>
    </lineage>
</organism>
<proteinExistence type="inferred from homology"/>
<dbReference type="InterPro" id="IPR048279">
    <property type="entry name" value="MdtK-like"/>
</dbReference>
<feature type="transmembrane region" description="Helical" evidence="10">
    <location>
        <begin position="237"/>
        <end position="263"/>
    </location>
</feature>
<evidence type="ECO:0000313" key="12">
    <source>
        <dbReference type="Proteomes" id="UP001319045"/>
    </source>
</evidence>
<evidence type="ECO:0000256" key="5">
    <source>
        <dbReference type="ARBA" id="ARBA00022475"/>
    </source>
</evidence>
<reference evidence="11 12" key="1">
    <citation type="journal article" date="2022" name="Int. J. Syst. Evol. Microbiol.">
        <title>Prevotella herbatica sp. nov., a plant polysaccharide-decomposing anaerobic bacterium isolated from a methanogenic reactor.</title>
        <authorList>
            <person name="Uek A."/>
            <person name="Tonouchi A."/>
            <person name="Kaku N."/>
            <person name="Ueki K."/>
        </authorList>
    </citation>
    <scope>NUCLEOTIDE SEQUENCE [LARGE SCALE GENOMIC DNA]</scope>
    <source>
        <strain evidence="11 12">WR041</strain>
    </source>
</reference>
<feature type="transmembrane region" description="Helical" evidence="10">
    <location>
        <begin position="390"/>
        <end position="414"/>
    </location>
</feature>
<dbReference type="Proteomes" id="UP001319045">
    <property type="component" value="Chromosome"/>
</dbReference>
<feature type="transmembrane region" description="Helical" evidence="10">
    <location>
        <begin position="139"/>
        <end position="159"/>
    </location>
</feature>
<evidence type="ECO:0000256" key="9">
    <source>
        <dbReference type="ARBA" id="ARBA00023251"/>
    </source>
</evidence>
<evidence type="ECO:0000256" key="2">
    <source>
        <dbReference type="ARBA" id="ARBA00008417"/>
    </source>
</evidence>
<feature type="transmembrane region" description="Helical" evidence="10">
    <location>
        <begin position="317"/>
        <end position="342"/>
    </location>
</feature>
<sequence length="461" mass="50769">MDNKQATLELGTKPVGKLLIQYALPAIVAMTAASLYNIVDSIFIGQGVGPFAISGLAITFPFMNLSSAFGAAVGVGASTFISVKLGQKDYKTAENILGNTIILNLIIGITFSVVCLIFLNPILRFFGASDTTIPFARDYMTVILGGNVFSHMYFGMNAVLRAGSKPRHAMLATIFTVIMNIILDYIFIMIFHWGIKGAAYATVISQVMALVWQLWVFSNKKELLHFKRGIYGLKKDIVKNIIGVGVSPFAMNVCACVVVIFINQQLVHYGNDLDVGAYGISNKIGFIFVMFVMGVNQGMQPIAGYNYGAQQLDRMMHVVKLAIIVATIIMTAGWLIAMFMPYYCSRLFTKDPTLIGLGIKAIRINLLAFPVVGCQMVITNFFQSIGKVKISIFLSLSRQLLLLLPLLAILPLIYGLNGVWYSMPTSDVCASIIAAFMMMAYMKKFKNQHKNMIHGRQEDNN</sequence>
<feature type="transmembrane region" description="Helical" evidence="10">
    <location>
        <begin position="420"/>
        <end position="442"/>
    </location>
</feature>
<keyword evidence="7 10" id="KW-1133">Transmembrane helix</keyword>
<feature type="transmembrane region" description="Helical" evidence="10">
    <location>
        <begin position="354"/>
        <end position="378"/>
    </location>
</feature>
<feature type="transmembrane region" description="Helical" evidence="10">
    <location>
        <begin position="197"/>
        <end position="217"/>
    </location>
</feature>
<dbReference type="NCBIfam" id="TIGR00797">
    <property type="entry name" value="matE"/>
    <property type="match status" value="1"/>
</dbReference>
<comment type="subcellular location">
    <subcellularLocation>
        <location evidence="1">Cell membrane</location>
        <topology evidence="1">Multi-pass membrane protein</topology>
    </subcellularLocation>
</comment>
<dbReference type="PIRSF" id="PIRSF006603">
    <property type="entry name" value="DinF"/>
    <property type="match status" value="1"/>
</dbReference>
<dbReference type="EMBL" id="AP024484">
    <property type="protein sequence ID" value="BCS84391.1"/>
    <property type="molecule type" value="Genomic_DNA"/>
</dbReference>
<evidence type="ECO:0000256" key="8">
    <source>
        <dbReference type="ARBA" id="ARBA00023136"/>
    </source>
</evidence>
<dbReference type="PANTHER" id="PTHR43823">
    <property type="entry name" value="SPORULATION PROTEIN YKVU"/>
    <property type="match status" value="1"/>
</dbReference>
<keyword evidence="6 10" id="KW-0812">Transmembrane</keyword>
<dbReference type="CDD" id="cd13143">
    <property type="entry name" value="MATE_MepA_like"/>
    <property type="match status" value="1"/>
</dbReference>
<keyword evidence="5" id="KW-1003">Cell membrane</keyword>
<comment type="similarity">
    <text evidence="2">Belongs to the multi antimicrobial extrusion (MATE) (TC 2.A.66.1) family. MepA subfamily.</text>
</comment>
<name>A0ABM7NV64_9BACT</name>
<evidence type="ECO:0000313" key="11">
    <source>
        <dbReference type="EMBL" id="BCS84391.1"/>
    </source>
</evidence>
<feature type="transmembrane region" description="Helical" evidence="10">
    <location>
        <begin position="171"/>
        <end position="191"/>
    </location>
</feature>
<dbReference type="InterPro" id="IPR002528">
    <property type="entry name" value="MATE_fam"/>
</dbReference>
<evidence type="ECO:0000256" key="4">
    <source>
        <dbReference type="ARBA" id="ARBA00022448"/>
    </source>
</evidence>
<evidence type="ECO:0000256" key="6">
    <source>
        <dbReference type="ARBA" id="ARBA00022692"/>
    </source>
</evidence>
<keyword evidence="8 10" id="KW-0472">Membrane</keyword>
<feature type="transmembrane region" description="Helical" evidence="10">
    <location>
        <begin position="96"/>
        <end position="119"/>
    </location>
</feature>
<dbReference type="InterPro" id="IPR051327">
    <property type="entry name" value="MATE_MepA_subfamily"/>
</dbReference>
<dbReference type="InterPro" id="IPR045070">
    <property type="entry name" value="MATE_MepA-like"/>
</dbReference>
<dbReference type="Pfam" id="PF01554">
    <property type="entry name" value="MatE"/>
    <property type="match status" value="2"/>
</dbReference>
<keyword evidence="4" id="KW-0813">Transport</keyword>
<evidence type="ECO:0000256" key="7">
    <source>
        <dbReference type="ARBA" id="ARBA00022989"/>
    </source>
</evidence>
<dbReference type="RefSeq" id="WP_207154566.1">
    <property type="nucleotide sequence ID" value="NZ_AP024484.1"/>
</dbReference>
<feature type="transmembrane region" description="Helical" evidence="10">
    <location>
        <begin position="51"/>
        <end position="75"/>
    </location>
</feature>
<accession>A0ABM7NV64</accession>
<keyword evidence="12" id="KW-1185">Reference proteome</keyword>